<name>A0ABX0C2V3_9PSEU</name>
<protein>
    <submittedName>
        <fullName evidence="2">Uncharacterized protein</fullName>
    </submittedName>
</protein>
<proteinExistence type="predicted"/>
<dbReference type="Proteomes" id="UP000470404">
    <property type="component" value="Unassembled WGS sequence"/>
</dbReference>
<feature type="transmembrane region" description="Helical" evidence="1">
    <location>
        <begin position="6"/>
        <end position="24"/>
    </location>
</feature>
<keyword evidence="1" id="KW-0472">Membrane</keyword>
<dbReference type="EMBL" id="JAAGNC010000145">
    <property type="protein sequence ID" value="NEC59365.1"/>
    <property type="molecule type" value="Genomic_DNA"/>
</dbReference>
<keyword evidence="3" id="KW-1185">Reference proteome</keyword>
<reference evidence="2 3" key="1">
    <citation type="submission" date="2020-01" db="EMBL/GenBank/DDBJ databases">
        <title>Insect and environment-associated Actinomycetes.</title>
        <authorList>
            <person name="Currrie C."/>
            <person name="Chevrette M."/>
            <person name="Carlson C."/>
            <person name="Stubbendieck R."/>
            <person name="Wendt-Pienkowski E."/>
        </authorList>
    </citation>
    <scope>NUCLEOTIDE SEQUENCE [LARGE SCALE GENOMIC DNA]</scope>
    <source>
        <strain evidence="2 3">SID8386</strain>
    </source>
</reference>
<evidence type="ECO:0000313" key="3">
    <source>
        <dbReference type="Proteomes" id="UP000470404"/>
    </source>
</evidence>
<gene>
    <name evidence="2" type="ORF">G3I59_28225</name>
</gene>
<evidence type="ECO:0000256" key="1">
    <source>
        <dbReference type="SAM" id="Phobius"/>
    </source>
</evidence>
<keyword evidence="1" id="KW-1133">Transmembrane helix</keyword>
<accession>A0ABX0C2V3</accession>
<organism evidence="2 3">
    <name type="scientific">Amycolatopsis rubida</name>
    <dbReference type="NCBI Taxonomy" id="112413"/>
    <lineage>
        <taxon>Bacteria</taxon>
        <taxon>Bacillati</taxon>
        <taxon>Actinomycetota</taxon>
        <taxon>Actinomycetes</taxon>
        <taxon>Pseudonocardiales</taxon>
        <taxon>Pseudonocardiaceae</taxon>
        <taxon>Amycolatopsis</taxon>
    </lineage>
</organism>
<comment type="caution">
    <text evidence="2">The sequence shown here is derived from an EMBL/GenBank/DDBJ whole genome shotgun (WGS) entry which is preliminary data.</text>
</comment>
<evidence type="ECO:0000313" key="2">
    <source>
        <dbReference type="EMBL" id="NEC59365.1"/>
    </source>
</evidence>
<sequence>MGTKGHMWFALATPLVVMVAAVLMESVERYCLRSPNGTVRRPVERAALREAAMPVVAVGAARLRRRTA</sequence>
<keyword evidence="1" id="KW-0812">Transmembrane</keyword>